<dbReference type="Gene3D" id="3.40.47.10">
    <property type="match status" value="1"/>
</dbReference>
<dbReference type="Proteomes" id="UP000028487">
    <property type="component" value="Unassembled WGS sequence"/>
</dbReference>
<proteinExistence type="inferred from homology"/>
<dbReference type="SUPFAM" id="SSF53901">
    <property type="entry name" value="Thiolase-like"/>
    <property type="match status" value="1"/>
</dbReference>
<reference evidence="10" key="1">
    <citation type="submission" date="2013-07" db="EMBL/GenBank/DDBJ databases">
        <title>Sub-species coevolution in mutualistic symbiosis.</title>
        <authorList>
            <person name="Murfin K."/>
            <person name="Klassen J."/>
            <person name="Lee M."/>
            <person name="Forst S."/>
            <person name="Stock P."/>
            <person name="Goodrich-Blair H."/>
        </authorList>
    </citation>
    <scope>NUCLEOTIDE SEQUENCE [LARGE SCALE GENOMIC DNA]</scope>
    <source>
        <strain evidence="10">Feltiae Moldova</strain>
    </source>
</reference>
<dbReference type="GO" id="GO:0004316">
    <property type="term" value="F:3-oxoacyl-[acyl-carrier-protein] reductase (NADPH) activity"/>
    <property type="evidence" value="ECO:0007669"/>
    <property type="project" value="UniProtKB-EC"/>
</dbReference>
<dbReference type="SMART" id="SM00826">
    <property type="entry name" value="PKS_DH"/>
    <property type="match status" value="1"/>
</dbReference>
<feature type="region of interest" description="N-terminal hotdog fold" evidence="5">
    <location>
        <begin position="688"/>
        <end position="809"/>
    </location>
</feature>
<dbReference type="SUPFAM" id="SSF51735">
    <property type="entry name" value="NAD(P)-binding Rossmann-fold domains"/>
    <property type="match status" value="1"/>
</dbReference>
<dbReference type="InterPro" id="IPR049552">
    <property type="entry name" value="PKS_DH_N"/>
</dbReference>
<dbReference type="Pfam" id="PF00109">
    <property type="entry name" value="ketoacyl-synt"/>
    <property type="match status" value="1"/>
</dbReference>
<feature type="active site" description="Proton donor; for dehydratase activity" evidence="5">
    <location>
        <position position="882"/>
    </location>
</feature>
<evidence type="ECO:0000313" key="11">
    <source>
        <dbReference type="Proteomes" id="UP000028487"/>
    </source>
</evidence>
<feature type="region of interest" description="C-terminal hotdog fold" evidence="5">
    <location>
        <begin position="822"/>
        <end position="964"/>
    </location>
</feature>
<dbReference type="SMART" id="SM00823">
    <property type="entry name" value="PKS_PP"/>
    <property type="match status" value="1"/>
</dbReference>
<evidence type="ECO:0000259" key="7">
    <source>
        <dbReference type="PROSITE" id="PS50075"/>
    </source>
</evidence>
<dbReference type="InterPro" id="IPR049551">
    <property type="entry name" value="PKS_DH_C"/>
</dbReference>
<dbReference type="PROSITE" id="PS52019">
    <property type="entry name" value="PKS_MFAS_DH"/>
    <property type="match status" value="1"/>
</dbReference>
<feature type="region of interest" description="Disordered" evidence="6">
    <location>
        <begin position="79"/>
        <end position="101"/>
    </location>
</feature>
<comment type="similarity">
    <text evidence="1">Belongs to the short-chain dehydrogenases/reductases (SDR) family.</text>
</comment>
<dbReference type="GO" id="GO:0031177">
    <property type="term" value="F:phosphopantetheine binding"/>
    <property type="evidence" value="ECO:0007669"/>
    <property type="project" value="InterPro"/>
</dbReference>
<dbReference type="Pfam" id="PF00550">
    <property type="entry name" value="PP-binding"/>
    <property type="match status" value="1"/>
</dbReference>
<evidence type="ECO:0000256" key="3">
    <source>
        <dbReference type="ARBA" id="ARBA00022553"/>
    </source>
</evidence>
<dbReference type="Pfam" id="PF21089">
    <property type="entry name" value="PKS_DH_N"/>
    <property type="match status" value="1"/>
</dbReference>
<dbReference type="Gene3D" id="3.10.129.110">
    <property type="entry name" value="Polyketide synthase dehydratase"/>
    <property type="match status" value="1"/>
</dbReference>
<dbReference type="Pfam" id="PF02801">
    <property type="entry name" value="Ketoacyl-synt_C"/>
    <property type="match status" value="1"/>
</dbReference>
<feature type="domain" description="Carrier" evidence="7">
    <location>
        <begin position="5"/>
        <end position="79"/>
    </location>
</feature>
<dbReference type="EC" id="1.1.1.100" evidence="10"/>
<dbReference type="Pfam" id="PF14765">
    <property type="entry name" value="PS-DH"/>
    <property type="match status" value="1"/>
</dbReference>
<dbReference type="Pfam" id="PF16197">
    <property type="entry name" value="KAsynt_C_assoc"/>
    <property type="match status" value="1"/>
</dbReference>
<dbReference type="InterPro" id="IPR014030">
    <property type="entry name" value="Ketoacyl_synth_N"/>
</dbReference>
<accession>A0A077NRY2</accession>
<dbReference type="InterPro" id="IPR020807">
    <property type="entry name" value="PKS_DH"/>
</dbReference>
<dbReference type="InterPro" id="IPR042104">
    <property type="entry name" value="PKS_dehydratase_sf"/>
</dbReference>
<dbReference type="PANTHER" id="PTHR43775">
    <property type="entry name" value="FATTY ACID SYNTHASE"/>
    <property type="match status" value="1"/>
</dbReference>
<dbReference type="InterPro" id="IPR013968">
    <property type="entry name" value="PKS_KR"/>
</dbReference>
<dbReference type="InterPro" id="IPR036291">
    <property type="entry name" value="NAD(P)-bd_dom_sf"/>
</dbReference>
<dbReference type="InterPro" id="IPR032821">
    <property type="entry name" value="PKS_assoc"/>
</dbReference>
<dbReference type="InterPro" id="IPR020841">
    <property type="entry name" value="PKS_Beta-ketoAc_synthase_dom"/>
</dbReference>
<dbReference type="Pfam" id="PF08659">
    <property type="entry name" value="KR"/>
    <property type="match status" value="1"/>
</dbReference>
<dbReference type="InterPro" id="IPR057326">
    <property type="entry name" value="KR_dom"/>
</dbReference>
<dbReference type="InterPro" id="IPR014031">
    <property type="entry name" value="Ketoacyl_synth_C"/>
</dbReference>
<dbReference type="Gene3D" id="1.10.1240.100">
    <property type="match status" value="1"/>
</dbReference>
<dbReference type="RefSeq" id="WP_038224063.1">
    <property type="nucleotide sequence ID" value="NZ_CAWLWD010000175.1"/>
</dbReference>
<dbReference type="CDD" id="cd08953">
    <property type="entry name" value="KR_2_SDR_x"/>
    <property type="match status" value="1"/>
</dbReference>
<evidence type="ECO:0000259" key="8">
    <source>
        <dbReference type="PROSITE" id="PS52004"/>
    </source>
</evidence>
<dbReference type="InterPro" id="IPR016039">
    <property type="entry name" value="Thiolase-like"/>
</dbReference>
<dbReference type="InterPro" id="IPR036736">
    <property type="entry name" value="ACP-like_sf"/>
</dbReference>
<name>A0A077NRY2_XENBV</name>
<dbReference type="SMART" id="SM00822">
    <property type="entry name" value="PKS_KR"/>
    <property type="match status" value="1"/>
</dbReference>
<evidence type="ECO:0000256" key="2">
    <source>
        <dbReference type="ARBA" id="ARBA00022450"/>
    </source>
</evidence>
<keyword evidence="2" id="KW-0596">Phosphopantetheine</keyword>
<dbReference type="PROSITE" id="PS50075">
    <property type="entry name" value="CARRIER"/>
    <property type="match status" value="1"/>
</dbReference>
<dbReference type="InterPro" id="IPR050091">
    <property type="entry name" value="PKS_NRPS_Biosynth_Enz"/>
</dbReference>
<keyword evidence="10" id="KW-0560">Oxidoreductase</keyword>
<comment type="caution">
    <text evidence="10">The sequence shown here is derived from an EMBL/GenBank/DDBJ whole genome shotgun (WGS) entry which is preliminary data.</text>
</comment>
<dbReference type="PANTHER" id="PTHR43775:SF37">
    <property type="entry name" value="SI:DKEY-61P9.11"/>
    <property type="match status" value="1"/>
</dbReference>
<dbReference type="SMART" id="SM00825">
    <property type="entry name" value="PKS_KS"/>
    <property type="match status" value="1"/>
</dbReference>
<dbReference type="HOGENOM" id="CLU_252251_0_0_6"/>
<dbReference type="Gene3D" id="1.10.1200.10">
    <property type="entry name" value="ACP-like"/>
    <property type="match status" value="1"/>
</dbReference>
<evidence type="ECO:0000313" key="10">
    <source>
        <dbReference type="EMBL" id="CDH01344.1"/>
    </source>
</evidence>
<dbReference type="InterPro" id="IPR009081">
    <property type="entry name" value="PP-bd_ACP"/>
</dbReference>
<dbReference type="EMBL" id="CBSV010000120">
    <property type="protein sequence ID" value="CDH01344.1"/>
    <property type="molecule type" value="Genomic_DNA"/>
</dbReference>
<feature type="domain" description="Ketosynthase family 3 (KS3)" evidence="8">
    <location>
        <begin position="106"/>
        <end position="539"/>
    </location>
</feature>
<organism evidence="10 11">
    <name type="scientific">Xenorhabdus bovienii str. feltiae Moldova</name>
    <dbReference type="NCBI Taxonomy" id="1398200"/>
    <lineage>
        <taxon>Bacteria</taxon>
        <taxon>Pseudomonadati</taxon>
        <taxon>Pseudomonadota</taxon>
        <taxon>Gammaproteobacteria</taxon>
        <taxon>Enterobacterales</taxon>
        <taxon>Morganellaceae</taxon>
        <taxon>Xenorhabdus</taxon>
    </lineage>
</organism>
<dbReference type="InterPro" id="IPR049900">
    <property type="entry name" value="PKS_mFAS_DH"/>
</dbReference>
<dbReference type="InterPro" id="IPR020806">
    <property type="entry name" value="PKS_PP-bd"/>
</dbReference>
<dbReference type="GO" id="GO:0006633">
    <property type="term" value="P:fatty acid biosynthetic process"/>
    <property type="evidence" value="ECO:0007669"/>
    <property type="project" value="TreeGrafter"/>
</dbReference>
<feature type="active site" description="Proton acceptor; for dehydratase activity" evidence="5">
    <location>
        <position position="720"/>
    </location>
</feature>
<keyword evidence="4" id="KW-0808">Transferase</keyword>
<dbReference type="CDD" id="cd00833">
    <property type="entry name" value="PKS"/>
    <property type="match status" value="1"/>
</dbReference>
<keyword evidence="3" id="KW-0597">Phosphoprotein</keyword>
<evidence type="ECO:0000256" key="4">
    <source>
        <dbReference type="ARBA" id="ARBA00022679"/>
    </source>
</evidence>
<evidence type="ECO:0000259" key="9">
    <source>
        <dbReference type="PROSITE" id="PS52019"/>
    </source>
</evidence>
<evidence type="ECO:0000256" key="6">
    <source>
        <dbReference type="SAM" id="MobiDB-lite"/>
    </source>
</evidence>
<evidence type="ECO:0000256" key="5">
    <source>
        <dbReference type="PROSITE-ProRule" id="PRU01363"/>
    </source>
</evidence>
<dbReference type="GO" id="GO:0004312">
    <property type="term" value="F:fatty acid synthase activity"/>
    <property type="evidence" value="ECO:0007669"/>
    <property type="project" value="TreeGrafter"/>
</dbReference>
<evidence type="ECO:0000256" key="1">
    <source>
        <dbReference type="ARBA" id="ARBA00006484"/>
    </source>
</evidence>
<feature type="domain" description="PKS/mFAS DH" evidence="9">
    <location>
        <begin position="688"/>
        <end position="964"/>
    </location>
</feature>
<dbReference type="PROSITE" id="PS52004">
    <property type="entry name" value="KS3_2"/>
    <property type="match status" value="1"/>
</dbReference>
<protein>
    <submittedName>
        <fullName evidence="10">Putative 3-oxoacyl-(Acyl-carrier-protein) reductase</fullName>
        <ecNumber evidence="10">1.1.1.100</ecNumber>
    </submittedName>
</protein>
<dbReference type="SUPFAM" id="SSF47336">
    <property type="entry name" value="ACP-like"/>
    <property type="match status" value="1"/>
</dbReference>
<dbReference type="Gene3D" id="3.40.50.720">
    <property type="entry name" value="NAD(P)-binding Rossmann-like Domain"/>
    <property type="match status" value="1"/>
</dbReference>
<sequence>MLQGDTVHSELTRIVAEIVDIEPEQLDLDTGLGQIGFNSLHYALLAAQLSDMLHKDISPTQLFDLPTLNKLADYVTRHQASARPNETPSHETVTPSLLSEETGSDDTALAIIGIHCRMPQADDLNAFWQNILAGRECIEPIPASRWDWRRYYDIPNGAPNTTYAYEGGFIRGFDQFDAEFFRLTPREVDVMDPRHRLALQGVWHTLEDAGYRPKDLRGEDIGVFIGASGDEYANLLIQAGHQVDSYTLTGTGRAFLSNRISYWFDWHGPSEVIDTTCSSSLVALNSAHRAILDGTCRSAIVGGMSILMDPWPQIALSQVNVLAEDNRCKTFDSRANGYVRSEGVGMIMVKRLAQAQQDGDFIYAVIKGSAVNHGGQASAMTAPRTSAQASLSGQTWETYQADVRGLGYIETHGTGTQLGDPIEIEGIKQALEEITTRQGVTLTAESIVLGSVKANIGHCEAAAGMAGLLKVVMCLRERIRPPMAGLQQVNERIDLAGTALTLNRQPLPWPSPQEASIRRMATVSAFGFGGVNAYVIVEEYPQPALPQLNAPLVLPLSARDDERLDQYVIQLMNWLTQQPEAHVPHALFTYQSARENFTVRQVFMADSVSGLLTAMRTFINDKRVGQAKTAGYGNNTQLSAWQQASITDWLQGKEVDWSGLYQRERPQRLPVPGYPFNTQRYWPEVLRNSRYGKLDGELQQVAADCWQINLTHDQPFIRDHCVNDVTILPAAASVMLLEQLASKHLSLRGLLQIHALTWLTPVQLDEAMPLRLSFQVTAVSDTRWQVECSFQRGEQKHFSATLESEKFTASIDGLHQGAQHFTQSLTAEECYHRLSQLGLSFGASLRPLQKIWLTADEALSELKLPEREMPYLDPVLPVAMLDGMLQTALLHYASQSDMLSVPFSIATIKILAPLPENLFVRVRQHQRMGSSLISYSLTAFSPAGTPLLVMEGAVGRPLMNQMSAPATSTVTRFAQRWQVQPDALPQTDYPVLNLYQEGDEETENLFQSGSGWPLSLTEADDQSWMNVLQTLSAAEGKRVMNIILGRQNRSLESVTVWLERLYFLLQGLVKARLSGKVIINLIWFNDPQNATSSLLTGLDGFAKGVSHEFPRYSVNTLEVCGVHGEISEFHRRQIEQRLRQISALGGATSCRLDLLSGLLLTRDLTPLAAHPLSSTVQVRPSGVYVVSGGAGRIGLFFANYLLARGAKVLLLGRTAADSVLPELRFALPESGWEYRSVDVIEADAVQRALADARTRYSTINGVVHCAGLPPTSLLINKTVEGYRAIVDGKLKGIYHLDAATLHDSLDFFVACSSLVALTGHSGGTDYALANRSVEGFIEQRQKLWRQGQRNGHSVAIGWPAWAGGMVIDESELAFIRRKGFVPLDDQQATELVTAALLPDAEEIQLIACGDPVLYHPFIRSLTLPALLPDLSMSA</sequence>
<gene>
    <name evidence="10" type="ORF">XBFM1_2060011</name>
</gene>